<protein>
    <recommendedName>
        <fullName evidence="3">2-oxo-4-hydroxy-4-carboxy-5-ureidoimidazoline decarboxylase</fullName>
        <ecNumber evidence="3">4.1.1.97</ecNumber>
    </recommendedName>
</protein>
<keyword evidence="6" id="KW-0456">Lyase</keyword>
<dbReference type="InterPro" id="IPR017595">
    <property type="entry name" value="OHCU_decarboxylase-2"/>
</dbReference>
<dbReference type="Gene3D" id="1.10.3330.10">
    <property type="entry name" value="Oxo-4-hydroxy-4-carboxy-5-ureidoimidazoline decarboxylase"/>
    <property type="match status" value="1"/>
</dbReference>
<evidence type="ECO:0000256" key="4">
    <source>
        <dbReference type="ARBA" id="ARBA00022631"/>
    </source>
</evidence>
<reference evidence="8 9" key="1">
    <citation type="journal article" date="2023" name="Int. J. Syst. Evol. Microbiol.">
        <title>Arthrobacter mangrovi sp. nov., an actinobacterium isolated from the rhizosphere of a mangrove.</title>
        <authorList>
            <person name="Hamada M."/>
            <person name="Saitou S."/>
            <person name="Enomoto N."/>
            <person name="Nanri K."/>
            <person name="Hidaka K."/>
            <person name="Miura T."/>
            <person name="Tamura T."/>
        </authorList>
    </citation>
    <scope>NUCLEOTIDE SEQUENCE [LARGE SCALE GENOMIC DNA]</scope>
    <source>
        <strain evidence="8 9">NBRC 112813</strain>
    </source>
</reference>
<dbReference type="EMBL" id="BRVS01000004">
    <property type="protein sequence ID" value="GLB66490.1"/>
    <property type="molecule type" value="Genomic_DNA"/>
</dbReference>
<comment type="catalytic activity">
    <reaction evidence="1">
        <text>5-hydroxy-2-oxo-4-ureido-2,5-dihydro-1H-imidazole-5-carboxylate + H(+) = (S)-allantoin + CO2</text>
        <dbReference type="Rhea" id="RHEA:26301"/>
        <dbReference type="ChEBI" id="CHEBI:15378"/>
        <dbReference type="ChEBI" id="CHEBI:15678"/>
        <dbReference type="ChEBI" id="CHEBI:16526"/>
        <dbReference type="ChEBI" id="CHEBI:58639"/>
        <dbReference type="EC" id="4.1.1.97"/>
    </reaction>
</comment>
<dbReference type="Pfam" id="PF09349">
    <property type="entry name" value="OHCU_decarbox"/>
    <property type="match status" value="1"/>
</dbReference>
<keyword evidence="5" id="KW-0210">Decarboxylase</keyword>
<proteinExistence type="predicted"/>
<evidence type="ECO:0000256" key="2">
    <source>
        <dbReference type="ARBA" id="ARBA00004754"/>
    </source>
</evidence>
<evidence type="ECO:0000256" key="3">
    <source>
        <dbReference type="ARBA" id="ARBA00012257"/>
    </source>
</evidence>
<evidence type="ECO:0000259" key="7">
    <source>
        <dbReference type="Pfam" id="PF09349"/>
    </source>
</evidence>
<name>A0ABQ5MRX5_9MICC</name>
<comment type="pathway">
    <text evidence="2">Purine metabolism; urate degradation; (S)-allantoin from urate: step 3/3.</text>
</comment>
<feature type="domain" description="Oxo-4-hydroxy-4-carboxy-5-ureidoimidazoline decarboxylase" evidence="7">
    <location>
        <begin position="7"/>
        <end position="159"/>
    </location>
</feature>
<evidence type="ECO:0000256" key="1">
    <source>
        <dbReference type="ARBA" id="ARBA00001163"/>
    </source>
</evidence>
<dbReference type="Proteomes" id="UP001209654">
    <property type="component" value="Unassembled WGS sequence"/>
</dbReference>
<accession>A0ABQ5MRX5</accession>
<evidence type="ECO:0000256" key="5">
    <source>
        <dbReference type="ARBA" id="ARBA00022793"/>
    </source>
</evidence>
<comment type="caution">
    <text evidence="8">The sequence shown here is derived from an EMBL/GenBank/DDBJ whole genome shotgun (WGS) entry which is preliminary data.</text>
</comment>
<keyword evidence="4" id="KW-0659">Purine metabolism</keyword>
<keyword evidence="9" id="KW-1185">Reference proteome</keyword>
<dbReference type="PANTHER" id="PTHR43466">
    <property type="entry name" value="2-OXO-4-HYDROXY-4-CARBOXY-5-UREIDOIMIDAZOLINE DECARBOXYLASE-RELATED"/>
    <property type="match status" value="1"/>
</dbReference>
<dbReference type="NCBIfam" id="TIGR03180">
    <property type="entry name" value="UraD_2"/>
    <property type="match status" value="1"/>
</dbReference>
<gene>
    <name evidence="8" type="ORF">AHIS1636_09290</name>
</gene>
<dbReference type="SUPFAM" id="SSF158694">
    <property type="entry name" value="UraD-Like"/>
    <property type="match status" value="1"/>
</dbReference>
<dbReference type="EC" id="4.1.1.97" evidence="3"/>
<dbReference type="InterPro" id="IPR018020">
    <property type="entry name" value="OHCU_decarboxylase"/>
</dbReference>
<dbReference type="NCBIfam" id="NF010372">
    <property type="entry name" value="PRK13798.1"/>
    <property type="match status" value="1"/>
</dbReference>
<dbReference type="PANTHER" id="PTHR43466:SF1">
    <property type="entry name" value="2-OXO-4-HYDROXY-4-CARBOXY-5-UREIDOIMIDAZOLINE DECARBOXYLASE-RELATED"/>
    <property type="match status" value="1"/>
</dbReference>
<dbReference type="InterPro" id="IPR036778">
    <property type="entry name" value="OHCU_decarboxylase_sf"/>
</dbReference>
<organism evidence="8 9">
    <name type="scientific">Arthrobacter mangrovi</name>
    <dbReference type="NCBI Taxonomy" id="2966350"/>
    <lineage>
        <taxon>Bacteria</taxon>
        <taxon>Bacillati</taxon>
        <taxon>Actinomycetota</taxon>
        <taxon>Actinomycetes</taxon>
        <taxon>Micrococcales</taxon>
        <taxon>Micrococcaceae</taxon>
        <taxon>Arthrobacter</taxon>
    </lineage>
</organism>
<evidence type="ECO:0000256" key="6">
    <source>
        <dbReference type="ARBA" id="ARBA00023239"/>
    </source>
</evidence>
<evidence type="ECO:0000313" key="9">
    <source>
        <dbReference type="Proteomes" id="UP001209654"/>
    </source>
</evidence>
<sequence length="164" mass="17974">MDFSSFNHLSPADAADVLRPCVDIDRWVQEVVTARPFADRAELISFARGAADPWTTEEIDAALAHHPRIGERAAGNSAEAGMSRKEQSGVVRSAEIQAALDAGNRAYEAKFDRVFLIRAAGRSAEDILEQLQKRLHNSPDEEIAVVAQQLREIAILRLEGAIEA</sequence>
<evidence type="ECO:0000313" key="8">
    <source>
        <dbReference type="EMBL" id="GLB66490.1"/>
    </source>
</evidence>
<dbReference type="RefSeq" id="WP_264794643.1">
    <property type="nucleotide sequence ID" value="NZ_BRVS01000004.1"/>
</dbReference>